<proteinExistence type="predicted"/>
<name>A0ABU7TLB3_9HYPH</name>
<gene>
    <name evidence="2" type="ORF">MOTC310_09150</name>
</gene>
<accession>A0ABU7TLB3</accession>
<evidence type="ECO:0000313" key="2">
    <source>
        <dbReference type="EMBL" id="MEE7490634.1"/>
    </source>
</evidence>
<reference evidence="2 3" key="1">
    <citation type="journal article" date="2012" name="Genet. Mol. Biol.">
        <title>Analysis of 16S rRNA and mxaF genes revealing insights into Methylobacterium niche-specific plant association.</title>
        <authorList>
            <person name="Dourado M.N."/>
            <person name="Andreote F.D."/>
            <person name="Dini-Andreote F."/>
            <person name="Conti R."/>
            <person name="Araujo J.M."/>
            <person name="Araujo W.L."/>
        </authorList>
    </citation>
    <scope>NUCLEOTIDE SEQUENCE [LARGE SCALE GENOMIC DNA]</scope>
    <source>
        <strain evidence="2 3">TC3-10</strain>
    </source>
</reference>
<dbReference type="InterPro" id="IPR007138">
    <property type="entry name" value="ABM_dom"/>
</dbReference>
<dbReference type="PANTHER" id="PTHR37811:SF2">
    <property type="entry name" value="ABM DOMAIN-CONTAINING PROTEIN"/>
    <property type="match status" value="1"/>
</dbReference>
<dbReference type="RefSeq" id="WP_091778588.1">
    <property type="nucleotide sequence ID" value="NZ_MLCA01000002.1"/>
</dbReference>
<keyword evidence="3" id="KW-1185">Reference proteome</keyword>
<keyword evidence="2" id="KW-0503">Monooxygenase</keyword>
<keyword evidence="2" id="KW-0560">Oxidoreductase</keyword>
<protein>
    <submittedName>
        <fullName evidence="2">Antibiotic biosynthesis monooxygenase</fullName>
    </submittedName>
</protein>
<dbReference type="PANTHER" id="PTHR37811">
    <property type="entry name" value="BLL5343 PROTEIN"/>
    <property type="match status" value="1"/>
</dbReference>
<comment type="caution">
    <text evidence="2">The sequence shown here is derived from an EMBL/GenBank/DDBJ whole genome shotgun (WGS) entry which is preliminary data.</text>
</comment>
<dbReference type="InterPro" id="IPR011008">
    <property type="entry name" value="Dimeric_a/b-barrel"/>
</dbReference>
<feature type="domain" description="ABM" evidence="1">
    <location>
        <begin position="1"/>
        <end position="75"/>
    </location>
</feature>
<dbReference type="Pfam" id="PF03992">
    <property type="entry name" value="ABM"/>
    <property type="match status" value="1"/>
</dbReference>
<dbReference type="EMBL" id="MLCA01000002">
    <property type="protein sequence ID" value="MEE7490634.1"/>
    <property type="molecule type" value="Genomic_DNA"/>
</dbReference>
<dbReference type="Gene3D" id="3.30.70.100">
    <property type="match status" value="1"/>
</dbReference>
<organism evidence="2 3">
    <name type="scientific">Methylobacterium oryzae</name>
    <dbReference type="NCBI Taxonomy" id="334852"/>
    <lineage>
        <taxon>Bacteria</taxon>
        <taxon>Pseudomonadati</taxon>
        <taxon>Pseudomonadota</taxon>
        <taxon>Alphaproteobacteria</taxon>
        <taxon>Hyphomicrobiales</taxon>
        <taxon>Methylobacteriaceae</taxon>
        <taxon>Methylobacterium</taxon>
    </lineage>
</organism>
<dbReference type="Proteomes" id="UP001355206">
    <property type="component" value="Unassembled WGS sequence"/>
</dbReference>
<dbReference type="SUPFAM" id="SSF54909">
    <property type="entry name" value="Dimeric alpha+beta barrel"/>
    <property type="match status" value="1"/>
</dbReference>
<evidence type="ECO:0000313" key="3">
    <source>
        <dbReference type="Proteomes" id="UP001355206"/>
    </source>
</evidence>
<sequence>MFSVIFEVHPGEGRKDAYLEHGKVLKPELENIDGFIDNERFTSRTRPGWVLSHSTWRDEKSVIRWRTHAGHHLVQEEGRFEVFSDYHLRIGEVTADSHPPQGHAVREQRLDATEVGDAKVCQLCETVPRAGQALPDDLTGALGLALTAGGLVASDVFDSIYNPDKTMLLLSWVDADAASAFRPVAPDQAERMRIRTVRVIRDYGMFDRREPAVLPAGRPTGVAVSPTLRPLRHGRRRPTRHGCAGIGVTRTVCAR</sequence>
<evidence type="ECO:0000259" key="1">
    <source>
        <dbReference type="Pfam" id="PF03992"/>
    </source>
</evidence>
<dbReference type="GO" id="GO:0004497">
    <property type="term" value="F:monooxygenase activity"/>
    <property type="evidence" value="ECO:0007669"/>
    <property type="project" value="UniProtKB-KW"/>
</dbReference>
<dbReference type="InterPro" id="IPR052936">
    <property type="entry name" value="Jasmonate_Hydroxylase-like"/>
</dbReference>